<reference evidence="1" key="2">
    <citation type="journal article" date="2015" name="Data Brief">
        <title>Shoot transcriptome of the giant reed, Arundo donax.</title>
        <authorList>
            <person name="Barrero R.A."/>
            <person name="Guerrero F.D."/>
            <person name="Moolhuijzen P."/>
            <person name="Goolsby J.A."/>
            <person name="Tidwell J."/>
            <person name="Bellgard S.E."/>
            <person name="Bellgard M.I."/>
        </authorList>
    </citation>
    <scope>NUCLEOTIDE SEQUENCE</scope>
    <source>
        <tissue evidence="1">Shoot tissue taken approximately 20 cm above the soil surface</tissue>
    </source>
</reference>
<reference evidence="1" key="1">
    <citation type="submission" date="2014-09" db="EMBL/GenBank/DDBJ databases">
        <authorList>
            <person name="Magalhaes I.L.F."/>
            <person name="Oliveira U."/>
            <person name="Santos F.R."/>
            <person name="Vidigal T.H.D.A."/>
            <person name="Brescovit A.D."/>
            <person name="Santos A.J."/>
        </authorList>
    </citation>
    <scope>NUCLEOTIDE SEQUENCE</scope>
    <source>
        <tissue evidence="1">Shoot tissue taken approximately 20 cm above the soil surface</tissue>
    </source>
</reference>
<proteinExistence type="predicted"/>
<dbReference type="EMBL" id="GBRH01268152">
    <property type="protein sequence ID" value="JAD29743.1"/>
    <property type="molecule type" value="Transcribed_RNA"/>
</dbReference>
<name>A0A0A8YWF9_ARUDO</name>
<accession>A0A0A8YWF9</accession>
<organism evidence="1">
    <name type="scientific">Arundo donax</name>
    <name type="common">Giant reed</name>
    <name type="synonym">Donax arundinaceus</name>
    <dbReference type="NCBI Taxonomy" id="35708"/>
    <lineage>
        <taxon>Eukaryota</taxon>
        <taxon>Viridiplantae</taxon>
        <taxon>Streptophyta</taxon>
        <taxon>Embryophyta</taxon>
        <taxon>Tracheophyta</taxon>
        <taxon>Spermatophyta</taxon>
        <taxon>Magnoliopsida</taxon>
        <taxon>Liliopsida</taxon>
        <taxon>Poales</taxon>
        <taxon>Poaceae</taxon>
        <taxon>PACMAD clade</taxon>
        <taxon>Arundinoideae</taxon>
        <taxon>Arundineae</taxon>
        <taxon>Arundo</taxon>
    </lineage>
</organism>
<dbReference type="AlphaFoldDB" id="A0A0A8YWF9"/>
<evidence type="ECO:0000313" key="1">
    <source>
        <dbReference type="EMBL" id="JAD29743.1"/>
    </source>
</evidence>
<protein>
    <submittedName>
        <fullName evidence="1">Uncharacterized protein</fullName>
    </submittedName>
</protein>
<sequence>MIRPALVKIIDEQNWQISIWYAFLTESSCTS</sequence>